<dbReference type="AlphaFoldDB" id="A0A7G5GXL9"/>
<evidence type="ECO:0000313" key="5">
    <source>
        <dbReference type="EMBL" id="QMW03611.1"/>
    </source>
</evidence>
<dbReference type="SUPFAM" id="SSF51161">
    <property type="entry name" value="Trimeric LpxA-like enzymes"/>
    <property type="match status" value="1"/>
</dbReference>
<dbReference type="InterPro" id="IPR001451">
    <property type="entry name" value="Hexapep"/>
</dbReference>
<dbReference type="Gene3D" id="2.160.10.10">
    <property type="entry name" value="Hexapeptide repeat proteins"/>
    <property type="match status" value="1"/>
</dbReference>
<dbReference type="InterPro" id="IPR011004">
    <property type="entry name" value="Trimer_LpxA-like_sf"/>
</dbReference>
<dbReference type="Pfam" id="PF00132">
    <property type="entry name" value="Hexapep"/>
    <property type="match status" value="1"/>
</dbReference>
<organism evidence="5 6">
    <name type="scientific">Spirosoma foliorum</name>
    <dbReference type="NCBI Taxonomy" id="2710596"/>
    <lineage>
        <taxon>Bacteria</taxon>
        <taxon>Pseudomonadati</taxon>
        <taxon>Bacteroidota</taxon>
        <taxon>Cytophagia</taxon>
        <taxon>Cytophagales</taxon>
        <taxon>Cytophagaceae</taxon>
        <taxon>Spirosoma</taxon>
    </lineage>
</organism>
<reference evidence="5 6" key="1">
    <citation type="submission" date="2020-07" db="EMBL/GenBank/DDBJ databases">
        <title>Spirosoma foliorum sp. nov., isolated from the leaves on the Nejang mountain Korea, Republic of.</title>
        <authorList>
            <person name="Ho H."/>
            <person name="Lee Y.-J."/>
            <person name="Nurcahyanto D.-A."/>
            <person name="Kim S.-G."/>
        </authorList>
    </citation>
    <scope>NUCLEOTIDE SEQUENCE [LARGE SCALE GENOMIC DNA]</scope>
    <source>
        <strain evidence="5 6">PL0136</strain>
    </source>
</reference>
<keyword evidence="4" id="KW-0012">Acyltransferase</keyword>
<evidence type="ECO:0000313" key="6">
    <source>
        <dbReference type="Proteomes" id="UP000515369"/>
    </source>
</evidence>
<dbReference type="Proteomes" id="UP000515369">
    <property type="component" value="Chromosome"/>
</dbReference>
<dbReference type="KEGG" id="sfol:H3H32_01180"/>
<proteinExistence type="inferred from homology"/>
<sequence>MSETTEKQRPASSDLFERLRAGEFLRKDDPDYGEFGEVVSRTIRLCVQMNATATDVDQVRKQLSAIIGNEIDESTTIFPPFYTNFGQFLKLGKNIFINHACSFLDIGGITIEDDVQIGPRVNLTSENHPLDPSDRQTLIPRPIVVKRNAWIGAGATVLPGITIGENAVVAAGAVVSRDVPPNTVVAGVPAKVVKHL</sequence>
<comment type="similarity">
    <text evidence="1">Belongs to the transferase hexapeptide repeat family.</text>
</comment>
<protein>
    <submittedName>
        <fullName evidence="5">Sugar O-acetyltransferase</fullName>
    </submittedName>
</protein>
<accession>A0A7G5GXL9</accession>
<dbReference type="RefSeq" id="WP_182460868.1">
    <property type="nucleotide sequence ID" value="NZ_CP059732.1"/>
</dbReference>
<dbReference type="GO" id="GO:0008374">
    <property type="term" value="F:O-acyltransferase activity"/>
    <property type="evidence" value="ECO:0007669"/>
    <property type="project" value="TreeGrafter"/>
</dbReference>
<keyword evidence="2 5" id="KW-0808">Transferase</keyword>
<evidence type="ECO:0000256" key="2">
    <source>
        <dbReference type="ARBA" id="ARBA00022679"/>
    </source>
</evidence>
<evidence type="ECO:0000256" key="1">
    <source>
        <dbReference type="ARBA" id="ARBA00007274"/>
    </source>
</evidence>
<keyword evidence="6" id="KW-1185">Reference proteome</keyword>
<dbReference type="PROSITE" id="PS00101">
    <property type="entry name" value="HEXAPEP_TRANSFERASES"/>
    <property type="match status" value="1"/>
</dbReference>
<keyword evidence="3" id="KW-0677">Repeat</keyword>
<dbReference type="PANTHER" id="PTHR23416:SF23">
    <property type="entry name" value="ACETYLTRANSFERASE C18B11.09C-RELATED"/>
    <property type="match status" value="1"/>
</dbReference>
<evidence type="ECO:0000256" key="4">
    <source>
        <dbReference type="ARBA" id="ARBA00023315"/>
    </source>
</evidence>
<name>A0A7G5GXL9_9BACT</name>
<dbReference type="PANTHER" id="PTHR23416">
    <property type="entry name" value="SIALIC ACID SYNTHASE-RELATED"/>
    <property type="match status" value="1"/>
</dbReference>
<dbReference type="InterPro" id="IPR018357">
    <property type="entry name" value="Hexapep_transf_CS"/>
</dbReference>
<dbReference type="EMBL" id="CP059732">
    <property type="protein sequence ID" value="QMW03611.1"/>
    <property type="molecule type" value="Genomic_DNA"/>
</dbReference>
<gene>
    <name evidence="5" type="ORF">H3H32_01180</name>
</gene>
<evidence type="ECO:0000256" key="3">
    <source>
        <dbReference type="ARBA" id="ARBA00022737"/>
    </source>
</evidence>
<dbReference type="InterPro" id="IPR051159">
    <property type="entry name" value="Hexapeptide_acetyltransf"/>
</dbReference>